<accession>A0A0C1LJV7</accession>
<dbReference type="Proteomes" id="UP000031408">
    <property type="component" value="Unassembled WGS sequence"/>
</dbReference>
<sequence>MKSNLKIYCGLLLCVGLTQVSCKKESFVEANTSPNTLYSVNPEDQILKAAVNFENDFEYFYDVYRKLNYWLQYSTPSVGNGQNFTLPGSQFNYRYGTFYERMGPAVMDAIQTIEKMPAEQQASRVYQKAVAEIMMAYYAFYVSDINGSIPFTEAFQARYGGTLTPVYDKQETVFATVDQLTKDAVASLESTPSVEQAALGNNDPFYNGDYTKWIKAGNALRLKVALRLMKRDPNKLAAIANEVFADANQMSSIDDSWMLKAGPSYANSSGNWNPDAGFVAGRPVVEFMQENADPRLRIYYRPNKNGQYVGSFPSPDDAQKPANKPLYSVADTLSELQHRIFTPDMVYTAGETPTGSSFFPVVTYAEYCFIRADLAARNIAGSDAEQWYQKGVEASIQQYDKQAQLAKVPGYTPVTPAEITAYYAKPDVTFDPAKAQEQIAVQAYLDFYRNPMEAWAWWKRTGYPNTTSVLAWSELRSNGSLLQLPRRASLTPLPSTNANFSNQEQALQDMAADPDFGAGPGDPYGRVWWDKK</sequence>
<name>A0A0C1LJV7_9BACT</name>
<evidence type="ECO:0000313" key="2">
    <source>
        <dbReference type="Proteomes" id="UP000031408"/>
    </source>
</evidence>
<proteinExistence type="predicted"/>
<reference evidence="1 2" key="1">
    <citation type="submission" date="2014-11" db="EMBL/GenBank/DDBJ databases">
        <title>Genome sequence of Flavihumibacter solisilvae 3-3.</title>
        <authorList>
            <person name="Zhou G."/>
            <person name="Li M."/>
            <person name="Wang G."/>
        </authorList>
    </citation>
    <scope>NUCLEOTIDE SEQUENCE [LARGE SCALE GENOMIC DNA]</scope>
    <source>
        <strain evidence="1 2">3-3</strain>
    </source>
</reference>
<dbReference type="Pfam" id="PF12771">
    <property type="entry name" value="SusD-like_2"/>
    <property type="match status" value="1"/>
</dbReference>
<dbReference type="AlphaFoldDB" id="A0A0C1LJV7"/>
<organism evidence="1 2">
    <name type="scientific">Flavihumibacter solisilvae</name>
    <dbReference type="NCBI Taxonomy" id="1349421"/>
    <lineage>
        <taxon>Bacteria</taxon>
        <taxon>Pseudomonadati</taxon>
        <taxon>Bacteroidota</taxon>
        <taxon>Chitinophagia</taxon>
        <taxon>Chitinophagales</taxon>
        <taxon>Chitinophagaceae</taxon>
        <taxon>Flavihumibacter</taxon>
    </lineage>
</organism>
<comment type="caution">
    <text evidence="1">The sequence shown here is derived from an EMBL/GenBank/DDBJ whole genome shotgun (WGS) entry which is preliminary data.</text>
</comment>
<dbReference type="RefSeq" id="WP_039137782.1">
    <property type="nucleotide sequence ID" value="NZ_JSVC01000005.1"/>
</dbReference>
<keyword evidence="2" id="KW-1185">Reference proteome</keyword>
<dbReference type="InterPro" id="IPR011990">
    <property type="entry name" value="TPR-like_helical_dom_sf"/>
</dbReference>
<dbReference type="InterPro" id="IPR041662">
    <property type="entry name" value="SusD-like_2"/>
</dbReference>
<dbReference type="EMBL" id="JSVC01000005">
    <property type="protein sequence ID" value="KIC95653.1"/>
    <property type="molecule type" value="Genomic_DNA"/>
</dbReference>
<evidence type="ECO:0000313" key="1">
    <source>
        <dbReference type="EMBL" id="KIC95653.1"/>
    </source>
</evidence>
<evidence type="ECO:0008006" key="3">
    <source>
        <dbReference type="Google" id="ProtNLM"/>
    </source>
</evidence>
<dbReference type="OrthoDB" id="9766256at2"/>
<dbReference type="SUPFAM" id="SSF48452">
    <property type="entry name" value="TPR-like"/>
    <property type="match status" value="1"/>
</dbReference>
<dbReference type="Gene3D" id="1.25.40.390">
    <property type="match status" value="1"/>
</dbReference>
<protein>
    <recommendedName>
        <fullName evidence="3">SusD/RagB family nutrient-binding outer membrane lipoprotein</fullName>
    </recommendedName>
</protein>
<dbReference type="STRING" id="1349421.OI18_05240"/>
<gene>
    <name evidence="1" type="ORF">OI18_05240</name>
</gene>